<dbReference type="PANTHER" id="PTHR36507">
    <property type="entry name" value="BLL1555 PROTEIN"/>
    <property type="match status" value="1"/>
</dbReference>
<comment type="caution">
    <text evidence="5">The sequence shown here is derived from an EMBL/GenBank/DDBJ whole genome shotgun (WGS) entry which is preliminary data.</text>
</comment>
<organism evidence="5 6">
    <name type="scientific">Arthrobacter wenxiniae</name>
    <dbReference type="NCBI Taxonomy" id="2713570"/>
    <lineage>
        <taxon>Bacteria</taxon>
        <taxon>Bacillati</taxon>
        <taxon>Actinomycetota</taxon>
        <taxon>Actinomycetes</taxon>
        <taxon>Micrococcales</taxon>
        <taxon>Micrococcaceae</taxon>
        <taxon>Arthrobacter</taxon>
    </lineage>
</organism>
<feature type="domain" description="Blue (type 1) copper" evidence="4">
    <location>
        <begin position="309"/>
        <end position="408"/>
    </location>
</feature>
<gene>
    <name evidence="5" type="ORF">G6034_07260</name>
</gene>
<dbReference type="InterPro" id="IPR052721">
    <property type="entry name" value="ET_Amicyanin"/>
</dbReference>
<dbReference type="SUPFAM" id="SSF49503">
    <property type="entry name" value="Cupredoxins"/>
    <property type="match status" value="2"/>
</dbReference>
<keyword evidence="2" id="KW-0186">Copper</keyword>
<proteinExistence type="predicted"/>
<feature type="compositionally biased region" description="Basic residues" evidence="3">
    <location>
        <begin position="70"/>
        <end position="82"/>
    </location>
</feature>
<sequence>MRRGLDSPPTGTPWGGSARTSSSEASVHHKPIWHSTSRATAFRDAASIGRAAPWGEGPTRRGTPTGPPHCSRRERPVRRNRQTHQVLHKPSLIIAALLALALPLALSGPASAQSQDQAPTTQGRQAQNHAPQTWSVQVGQESRNQAIQGMAFLPSNIYVDAGDTVAWTARSAEIHTVTFLAAGQSLASTQPFNPADPAQLFKQGGDSYDGHSYYNSGVMTNVTNSGFPAATSYHLKFPTAGTFTYYCLVHGAMMKGTVHVARAGTPYPFTQRQYDQLATLQSLAILWDGVKLWHATARLADAHHVYTGADDGTAMVMRFIQPTVKVRVGETVTFINNGMAAPHTVTFGAEPANFLVPVGDPGTFAGGDLNSGLMLPGSTFKVTFTMAGTFTYLCAFHDYMGMVGTVVVGN</sequence>
<feature type="compositionally biased region" description="Polar residues" evidence="3">
    <location>
        <begin position="113"/>
        <end position="136"/>
    </location>
</feature>
<dbReference type="InterPro" id="IPR008972">
    <property type="entry name" value="Cupredoxin"/>
</dbReference>
<dbReference type="PANTHER" id="PTHR36507:SF1">
    <property type="entry name" value="BLL1555 PROTEIN"/>
    <property type="match status" value="1"/>
</dbReference>
<dbReference type="GO" id="GO:0005507">
    <property type="term" value="F:copper ion binding"/>
    <property type="evidence" value="ECO:0007669"/>
    <property type="project" value="InterPro"/>
</dbReference>
<protein>
    <submittedName>
        <fullName evidence="5">Plastocyanin</fullName>
    </submittedName>
</protein>
<dbReference type="Proteomes" id="UP000543556">
    <property type="component" value="Unassembled WGS sequence"/>
</dbReference>
<evidence type="ECO:0000256" key="3">
    <source>
        <dbReference type="SAM" id="MobiDB-lite"/>
    </source>
</evidence>
<dbReference type="AlphaFoldDB" id="A0A7Y7IGY6"/>
<dbReference type="Pfam" id="PF00127">
    <property type="entry name" value="Copper-bind"/>
    <property type="match status" value="2"/>
</dbReference>
<accession>A0A7Y7IGY6</accession>
<keyword evidence="6" id="KW-1185">Reference proteome</keyword>
<dbReference type="InterPro" id="IPR000923">
    <property type="entry name" value="BlueCu_1"/>
</dbReference>
<dbReference type="Gene3D" id="2.60.40.420">
    <property type="entry name" value="Cupredoxins - blue copper proteins"/>
    <property type="match status" value="2"/>
</dbReference>
<evidence type="ECO:0000256" key="2">
    <source>
        <dbReference type="ARBA" id="ARBA00023008"/>
    </source>
</evidence>
<feature type="region of interest" description="Disordered" evidence="3">
    <location>
        <begin position="1"/>
        <end position="84"/>
    </location>
</feature>
<evidence type="ECO:0000313" key="6">
    <source>
        <dbReference type="Proteomes" id="UP000543556"/>
    </source>
</evidence>
<feature type="domain" description="Blue (type 1) copper" evidence="4">
    <location>
        <begin position="147"/>
        <end position="260"/>
    </location>
</feature>
<feature type="region of interest" description="Disordered" evidence="3">
    <location>
        <begin position="110"/>
        <end position="136"/>
    </location>
</feature>
<dbReference type="GO" id="GO:0009055">
    <property type="term" value="F:electron transfer activity"/>
    <property type="evidence" value="ECO:0007669"/>
    <property type="project" value="InterPro"/>
</dbReference>
<name>A0A7Y7IGY6_9MICC</name>
<keyword evidence="1" id="KW-0479">Metal-binding</keyword>
<evidence type="ECO:0000256" key="1">
    <source>
        <dbReference type="ARBA" id="ARBA00022723"/>
    </source>
</evidence>
<dbReference type="EMBL" id="JAAMFM010000007">
    <property type="protein sequence ID" value="NVM94711.1"/>
    <property type="molecule type" value="Genomic_DNA"/>
</dbReference>
<evidence type="ECO:0000259" key="4">
    <source>
        <dbReference type="Pfam" id="PF00127"/>
    </source>
</evidence>
<evidence type="ECO:0000313" key="5">
    <source>
        <dbReference type="EMBL" id="NVM94711.1"/>
    </source>
</evidence>
<reference evidence="5 6" key="1">
    <citation type="submission" date="2020-02" db="EMBL/GenBank/DDBJ databases">
        <title>Genome sequence of strain AETb3-4.</title>
        <authorList>
            <person name="Gao J."/>
            <person name="Zhang X."/>
        </authorList>
    </citation>
    <scope>NUCLEOTIDE SEQUENCE [LARGE SCALE GENOMIC DNA]</scope>
    <source>
        <strain evidence="5 6">AETb3-4</strain>
    </source>
</reference>